<dbReference type="EMBL" id="BOOC01000039">
    <property type="protein sequence ID" value="GIH43416.1"/>
    <property type="molecule type" value="Genomic_DNA"/>
</dbReference>
<comment type="caution">
    <text evidence="4">The sequence shown here is derived from an EMBL/GenBank/DDBJ whole genome shotgun (WGS) entry which is preliminary data.</text>
</comment>
<dbReference type="PANTHER" id="PTHR10963">
    <property type="entry name" value="GLYCOSYL HYDROLASE-RELATED"/>
    <property type="match status" value="1"/>
</dbReference>
<dbReference type="Gene3D" id="2.60.120.200">
    <property type="match status" value="1"/>
</dbReference>
<dbReference type="RefSeq" id="WP_204060533.1">
    <property type="nucleotide sequence ID" value="NZ_BAAAGP010000013.1"/>
</dbReference>
<dbReference type="InterPro" id="IPR050546">
    <property type="entry name" value="Glycosyl_Hydrlase_16"/>
</dbReference>
<evidence type="ECO:0000256" key="2">
    <source>
        <dbReference type="SAM" id="MobiDB-lite"/>
    </source>
</evidence>
<dbReference type="InterPro" id="IPR013320">
    <property type="entry name" value="ConA-like_dom_sf"/>
</dbReference>
<reference evidence="4 5" key="1">
    <citation type="submission" date="2021-01" db="EMBL/GenBank/DDBJ databases">
        <title>Whole genome shotgun sequence of Microbispora corallina NBRC 16416.</title>
        <authorList>
            <person name="Komaki H."/>
            <person name="Tamura T."/>
        </authorList>
    </citation>
    <scope>NUCLEOTIDE SEQUENCE [LARGE SCALE GENOMIC DNA]</scope>
    <source>
        <strain evidence="4 5">NBRC 16416</strain>
    </source>
</reference>
<proteinExistence type="inferred from homology"/>
<feature type="compositionally biased region" description="Gly residues" evidence="2">
    <location>
        <begin position="154"/>
        <end position="205"/>
    </location>
</feature>
<feature type="domain" description="GH16" evidence="3">
    <location>
        <begin position="231"/>
        <end position="427"/>
    </location>
</feature>
<dbReference type="PROSITE" id="PS51762">
    <property type="entry name" value="GH16_2"/>
    <property type="match status" value="1"/>
</dbReference>
<name>A0ABQ4G8Q0_9ACTN</name>
<evidence type="ECO:0000259" key="3">
    <source>
        <dbReference type="PROSITE" id="PS51762"/>
    </source>
</evidence>
<feature type="compositionally biased region" description="Low complexity" evidence="2">
    <location>
        <begin position="28"/>
        <end position="58"/>
    </location>
</feature>
<feature type="compositionally biased region" description="Pro residues" evidence="2">
    <location>
        <begin position="64"/>
        <end position="88"/>
    </location>
</feature>
<accession>A0ABQ4G8Q0</accession>
<dbReference type="CDD" id="cd00413">
    <property type="entry name" value="Glyco_hydrolase_16"/>
    <property type="match status" value="1"/>
</dbReference>
<dbReference type="InterPro" id="IPR000757">
    <property type="entry name" value="Beta-glucanase-like"/>
</dbReference>
<evidence type="ECO:0000256" key="1">
    <source>
        <dbReference type="ARBA" id="ARBA00006865"/>
    </source>
</evidence>
<evidence type="ECO:0000313" key="4">
    <source>
        <dbReference type="EMBL" id="GIH43416.1"/>
    </source>
</evidence>
<keyword evidence="5" id="KW-1185">Reference proteome</keyword>
<dbReference type="Pfam" id="PF00722">
    <property type="entry name" value="Glyco_hydro_16"/>
    <property type="match status" value="1"/>
</dbReference>
<dbReference type="SUPFAM" id="SSF49899">
    <property type="entry name" value="Concanavalin A-like lectins/glucanases"/>
    <property type="match status" value="1"/>
</dbReference>
<gene>
    <name evidence="4" type="ORF">Mco01_64160</name>
</gene>
<dbReference type="Proteomes" id="UP000603904">
    <property type="component" value="Unassembled WGS sequence"/>
</dbReference>
<evidence type="ECO:0000313" key="5">
    <source>
        <dbReference type="Proteomes" id="UP000603904"/>
    </source>
</evidence>
<protein>
    <recommendedName>
        <fullName evidence="3">GH16 domain-containing protein</fullName>
    </recommendedName>
</protein>
<sequence length="428" mass="44240">MAAATLIAAATACSSADSTKVFTAAGESGTQATAASAGGHGATVTATPAAVPTASEPVSEPEATPSPVPSPTRSTPPRPSPTATPEPPLRLAAPARLRPHPKRVDIVEPEPEPGGNDYVISDQPPSGIEPIPEVQGGGQETRPPRPHPSRPSSGWGGSGSQGSQGSQGAGGSAGAGGSTGSDGAGSTGSGGSGGSAGSTGSGGSSSGTTTGAQWGQPILVEDFDGSRIDQSRWSVYDSPNASVNPRTYQATSVGGGVLKMTGGFYGGKDLSGGVASSITQKYGRWEVRLRAEKGAGYSAVALLWPERQNDPEYSEIDFTEIIDPTRQTGGIYVHKGEQGQAQNEMRADFTQWHTVAVDWLPDRLTFWLDGTMVWNYTGDRIPRSQRMGLTLQNDVVCNQWSPCRNASTPKTVSMYVDWVRVYRAPAGV</sequence>
<dbReference type="PANTHER" id="PTHR10963:SF55">
    <property type="entry name" value="GLYCOSIDE HYDROLASE FAMILY 16 PROTEIN"/>
    <property type="match status" value="1"/>
</dbReference>
<feature type="region of interest" description="Disordered" evidence="2">
    <location>
        <begin position="28"/>
        <end position="213"/>
    </location>
</feature>
<organism evidence="4 5">
    <name type="scientific">Microbispora corallina</name>
    <dbReference type="NCBI Taxonomy" id="83302"/>
    <lineage>
        <taxon>Bacteria</taxon>
        <taxon>Bacillati</taxon>
        <taxon>Actinomycetota</taxon>
        <taxon>Actinomycetes</taxon>
        <taxon>Streptosporangiales</taxon>
        <taxon>Streptosporangiaceae</taxon>
        <taxon>Microbispora</taxon>
    </lineage>
</organism>
<comment type="similarity">
    <text evidence="1">Belongs to the glycosyl hydrolase 16 family.</text>
</comment>